<dbReference type="Proteomes" id="UP000187417">
    <property type="component" value="Unassembled WGS sequence"/>
</dbReference>
<comment type="caution">
    <text evidence="3">The sequence shown here is derived from an EMBL/GenBank/DDBJ whole genome shotgun (WGS) entry which is preliminary data.</text>
</comment>
<reference evidence="3 4" key="1">
    <citation type="journal article" date="2016" name="Nat. Biotechnol.">
        <title>Measurement of bacterial replication rates in microbial communities.</title>
        <authorList>
            <person name="Brown C.T."/>
            <person name="Olm M.R."/>
            <person name="Thomas B.C."/>
            <person name="Banfield J.F."/>
        </authorList>
    </citation>
    <scope>NUCLEOTIDE SEQUENCE [LARGE SCALE GENOMIC DNA]</scope>
    <source>
        <strain evidence="3">CAG:67_53_122</strain>
    </source>
</reference>
<evidence type="ECO:0000259" key="2">
    <source>
        <dbReference type="Pfam" id="PF03795"/>
    </source>
</evidence>
<organism evidence="3 4">
    <name type="scientific">Alistipes putredinis</name>
    <dbReference type="NCBI Taxonomy" id="28117"/>
    <lineage>
        <taxon>Bacteria</taxon>
        <taxon>Pseudomonadati</taxon>
        <taxon>Bacteroidota</taxon>
        <taxon>Bacteroidia</taxon>
        <taxon>Bacteroidales</taxon>
        <taxon>Rikenellaceae</taxon>
        <taxon>Alistipes</taxon>
    </lineage>
</organism>
<sequence length="94" mass="11004">MFLIIVDYKKPLEEVERYLAEHRAFLDRYFVQGKLLCTGPQNPRTGGVIVSKAANRAEAEAFTQKDPFFRHEIADYTIVEFEPTKYLPGFEKFR</sequence>
<evidence type="ECO:0000256" key="1">
    <source>
        <dbReference type="ARBA" id="ARBA00007689"/>
    </source>
</evidence>
<dbReference type="STRING" id="28117.BHV66_01155"/>
<evidence type="ECO:0000313" key="3">
    <source>
        <dbReference type="EMBL" id="OKY96701.1"/>
    </source>
</evidence>
<dbReference type="AlphaFoldDB" id="A0A1Q6FCV7"/>
<dbReference type="Gene3D" id="3.30.70.1060">
    <property type="entry name" value="Dimeric alpha+beta barrel"/>
    <property type="match status" value="1"/>
</dbReference>
<dbReference type="InterPro" id="IPR005545">
    <property type="entry name" value="YCII"/>
</dbReference>
<proteinExistence type="inferred from homology"/>
<dbReference type="EMBL" id="MNQH01000001">
    <property type="protein sequence ID" value="OKY96701.1"/>
    <property type="molecule type" value="Genomic_DNA"/>
</dbReference>
<name>A0A1Q6FCV7_9BACT</name>
<dbReference type="RefSeq" id="WP_278338914.1">
    <property type="nucleotide sequence ID" value="NZ_CAJJWD010000006.1"/>
</dbReference>
<gene>
    <name evidence="3" type="ORF">BHV66_01155</name>
</gene>
<protein>
    <submittedName>
        <fullName evidence="3">GTP cyclohydrolase</fullName>
    </submittedName>
</protein>
<dbReference type="SUPFAM" id="SSF54909">
    <property type="entry name" value="Dimeric alpha+beta barrel"/>
    <property type="match status" value="1"/>
</dbReference>
<evidence type="ECO:0000313" key="4">
    <source>
        <dbReference type="Proteomes" id="UP000187417"/>
    </source>
</evidence>
<dbReference type="PANTHER" id="PTHR37828:SF1">
    <property type="entry name" value="YCII-RELATED DOMAIN-CONTAINING PROTEIN"/>
    <property type="match status" value="1"/>
</dbReference>
<dbReference type="GO" id="GO:0016787">
    <property type="term" value="F:hydrolase activity"/>
    <property type="evidence" value="ECO:0007669"/>
    <property type="project" value="UniProtKB-KW"/>
</dbReference>
<dbReference type="PANTHER" id="PTHR37828">
    <property type="entry name" value="GSR2449 PROTEIN"/>
    <property type="match status" value="1"/>
</dbReference>
<dbReference type="Pfam" id="PF03795">
    <property type="entry name" value="YCII"/>
    <property type="match status" value="1"/>
</dbReference>
<dbReference type="InterPro" id="IPR011008">
    <property type="entry name" value="Dimeric_a/b-barrel"/>
</dbReference>
<feature type="domain" description="YCII-related" evidence="2">
    <location>
        <begin position="1"/>
        <end position="81"/>
    </location>
</feature>
<keyword evidence="3" id="KW-0378">Hydrolase</keyword>
<accession>A0A1Q6FCV7</accession>
<comment type="similarity">
    <text evidence="1">Belongs to the YciI family.</text>
</comment>